<feature type="region of interest" description="Disordered" evidence="1">
    <location>
        <begin position="1"/>
        <end position="55"/>
    </location>
</feature>
<gene>
    <name evidence="2" type="ORF">FQA47_017531</name>
</gene>
<evidence type="ECO:0000313" key="2">
    <source>
        <dbReference type="EMBL" id="KAF6733537.1"/>
    </source>
</evidence>
<comment type="caution">
    <text evidence="2">The sequence shown here is derived from an EMBL/GenBank/DDBJ whole genome shotgun (WGS) entry which is preliminary data.</text>
</comment>
<proteinExistence type="predicted"/>
<feature type="region of interest" description="Disordered" evidence="1">
    <location>
        <begin position="67"/>
        <end position="87"/>
    </location>
</feature>
<dbReference type="Proteomes" id="UP000646548">
    <property type="component" value="Unassembled WGS sequence"/>
</dbReference>
<evidence type="ECO:0000256" key="1">
    <source>
        <dbReference type="SAM" id="MobiDB-lite"/>
    </source>
</evidence>
<feature type="compositionally biased region" description="Basic and acidic residues" evidence="1">
    <location>
        <begin position="36"/>
        <end position="54"/>
    </location>
</feature>
<reference evidence="2" key="1">
    <citation type="journal article" name="BMC Genomics">
        <title>Long-read sequencing and de novo genome assembly of marine medaka (Oryzias melastigma).</title>
        <authorList>
            <person name="Liang P."/>
            <person name="Saqib H.S.A."/>
            <person name="Ni X."/>
            <person name="Shen Y."/>
        </authorList>
    </citation>
    <scope>NUCLEOTIDE SEQUENCE</scope>
    <source>
        <strain evidence="2">Bigg-433</strain>
    </source>
</reference>
<organism evidence="2 3">
    <name type="scientific">Oryzias melastigma</name>
    <name type="common">Marine medaka</name>
    <dbReference type="NCBI Taxonomy" id="30732"/>
    <lineage>
        <taxon>Eukaryota</taxon>
        <taxon>Metazoa</taxon>
        <taxon>Chordata</taxon>
        <taxon>Craniata</taxon>
        <taxon>Vertebrata</taxon>
        <taxon>Euteleostomi</taxon>
        <taxon>Actinopterygii</taxon>
        <taxon>Neopterygii</taxon>
        <taxon>Teleostei</taxon>
        <taxon>Neoteleostei</taxon>
        <taxon>Acanthomorphata</taxon>
        <taxon>Ovalentaria</taxon>
        <taxon>Atherinomorphae</taxon>
        <taxon>Beloniformes</taxon>
        <taxon>Adrianichthyidae</taxon>
        <taxon>Oryziinae</taxon>
        <taxon>Oryzias</taxon>
    </lineage>
</organism>
<dbReference type="AlphaFoldDB" id="A0A834CJD8"/>
<dbReference type="EMBL" id="WKFB01000156">
    <property type="protein sequence ID" value="KAF6733537.1"/>
    <property type="molecule type" value="Genomic_DNA"/>
</dbReference>
<sequence length="111" mass="12499">MRSKPDAILQQTDRHRKPAGRELLPPCRGGYTRTMSTEDRETQPERRRQREKKTAFKVCSMSFQDHTKASGSSLRSDNVQSPVQTAGGSVSRFSVLTRETDLYGVIFGTAH</sequence>
<evidence type="ECO:0000313" key="3">
    <source>
        <dbReference type="Proteomes" id="UP000646548"/>
    </source>
</evidence>
<accession>A0A834CJD8</accession>
<name>A0A834CJD8_ORYME</name>
<protein>
    <submittedName>
        <fullName evidence="2">Uncharacterized protein</fullName>
    </submittedName>
</protein>